<evidence type="ECO:0000313" key="3">
    <source>
        <dbReference type="Proteomes" id="UP001212123"/>
    </source>
</evidence>
<feature type="transmembrane region" description="Helical" evidence="1">
    <location>
        <begin position="40"/>
        <end position="61"/>
    </location>
</feature>
<keyword evidence="1" id="KW-0472">Membrane</keyword>
<keyword evidence="3" id="KW-1185">Reference proteome</keyword>
<sequence length="118" mass="13509">MGFFQHAGYLLDQLIEWLGTRFQAFLEDLISEIDKIWERIIRSALILAYGVGVVLYAIFYAGKEIGETLMEIWDPRYHETKPSLVYSITQAPKFGQAPEGSPLPTNRSEAKILTLTNW</sequence>
<keyword evidence="1" id="KW-0812">Transmembrane</keyword>
<reference evidence="2 3" key="1">
    <citation type="submission" date="2023-01" db="EMBL/GenBank/DDBJ databases">
        <title>Genomes from the Australian National Cyanobacteria Reference Collection.</title>
        <authorList>
            <person name="Willis A."/>
            <person name="Lee E.M.F."/>
        </authorList>
    </citation>
    <scope>NUCLEOTIDE SEQUENCE [LARGE SCALE GENOMIC DNA]</scope>
    <source>
        <strain evidence="2 3">CS-537/01</strain>
    </source>
</reference>
<keyword evidence="1" id="KW-1133">Transmembrane helix</keyword>
<evidence type="ECO:0000256" key="1">
    <source>
        <dbReference type="SAM" id="Phobius"/>
    </source>
</evidence>
<gene>
    <name evidence="2" type="ORF">PN492_07690</name>
</gene>
<evidence type="ECO:0000313" key="2">
    <source>
        <dbReference type="EMBL" id="MDB9486429.1"/>
    </source>
</evidence>
<protein>
    <submittedName>
        <fullName evidence="2">Uncharacterized protein</fullName>
    </submittedName>
</protein>
<proteinExistence type="predicted"/>
<organism evidence="2 3">
    <name type="scientific">Dolichospermum circinale CS-537/01</name>
    <dbReference type="NCBI Taxonomy" id="3021739"/>
    <lineage>
        <taxon>Bacteria</taxon>
        <taxon>Bacillati</taxon>
        <taxon>Cyanobacteriota</taxon>
        <taxon>Cyanophyceae</taxon>
        <taxon>Nostocales</taxon>
        <taxon>Aphanizomenonaceae</taxon>
        <taxon>Dolichospermum</taxon>
        <taxon>Dolichospermum circinale</taxon>
    </lineage>
</organism>
<dbReference type="Proteomes" id="UP001212123">
    <property type="component" value="Unassembled WGS sequence"/>
</dbReference>
<comment type="caution">
    <text evidence="2">The sequence shown here is derived from an EMBL/GenBank/DDBJ whole genome shotgun (WGS) entry which is preliminary data.</text>
</comment>
<dbReference type="RefSeq" id="WP_271805211.1">
    <property type="nucleotide sequence ID" value="NZ_JAQMTU010000043.1"/>
</dbReference>
<dbReference type="EMBL" id="JAQMTU010000043">
    <property type="protein sequence ID" value="MDB9486429.1"/>
    <property type="molecule type" value="Genomic_DNA"/>
</dbReference>
<accession>A0ABT5A3B9</accession>
<name>A0ABT5A3B9_9CYAN</name>